<reference evidence="4 5" key="1">
    <citation type="submission" date="2020-03" db="EMBL/GenBank/DDBJ databases">
        <title>WGS of actinomycetes isolated from Thailand.</title>
        <authorList>
            <person name="Thawai C."/>
        </authorList>
    </citation>
    <scope>NUCLEOTIDE SEQUENCE [LARGE SCALE GENOMIC DNA]</scope>
    <source>
        <strain evidence="4 5">PLAI 1-29</strain>
    </source>
</reference>
<accession>A0ABX1BYS6</accession>
<evidence type="ECO:0000256" key="2">
    <source>
        <dbReference type="RuleBase" id="RU003749"/>
    </source>
</evidence>
<comment type="caution">
    <text evidence="4">The sequence shown here is derived from an EMBL/GenBank/DDBJ whole genome shotgun (WGS) entry which is preliminary data.</text>
</comment>
<dbReference type="Pfam" id="PF01740">
    <property type="entry name" value="STAS"/>
    <property type="match status" value="1"/>
</dbReference>
<dbReference type="InterPro" id="IPR002645">
    <property type="entry name" value="STAS_dom"/>
</dbReference>
<keyword evidence="5" id="KW-1185">Reference proteome</keyword>
<evidence type="ECO:0000256" key="1">
    <source>
        <dbReference type="ARBA" id="ARBA00009013"/>
    </source>
</evidence>
<dbReference type="Proteomes" id="UP000695264">
    <property type="component" value="Unassembled WGS sequence"/>
</dbReference>
<dbReference type="InterPro" id="IPR036513">
    <property type="entry name" value="STAS_dom_sf"/>
</dbReference>
<dbReference type="InterPro" id="IPR003658">
    <property type="entry name" value="Anti-sigma_ant"/>
</dbReference>
<evidence type="ECO:0000313" key="4">
    <source>
        <dbReference type="EMBL" id="NJQ00847.1"/>
    </source>
</evidence>
<organism evidence="4 5">
    <name type="scientific">Streptomyces zingiberis</name>
    <dbReference type="NCBI Taxonomy" id="2053010"/>
    <lineage>
        <taxon>Bacteria</taxon>
        <taxon>Bacillati</taxon>
        <taxon>Actinomycetota</taxon>
        <taxon>Actinomycetes</taxon>
        <taxon>Kitasatosporales</taxon>
        <taxon>Streptomycetaceae</taxon>
        <taxon>Streptomyces</taxon>
    </lineage>
</organism>
<feature type="domain" description="STAS" evidence="3">
    <location>
        <begin position="18"/>
        <end position="118"/>
    </location>
</feature>
<dbReference type="CDD" id="cd07043">
    <property type="entry name" value="STAS_anti-anti-sigma_factors"/>
    <property type="match status" value="1"/>
</dbReference>
<sequence length="120" mass="13048">MTEAQRTLTVTHRSHPAGPIVLHLDGELDYHTAPRLSRALDEITFSAGTDVILDVTELAYCDSTGLTVLISANQRAEAGGARFGIAGLSRDLRRVFTIVGLDQFFTLYASTEEAVEQLGR</sequence>
<protein>
    <recommendedName>
        <fullName evidence="2">Anti-sigma factor antagonist</fullName>
    </recommendedName>
</protein>
<dbReference type="PANTHER" id="PTHR33495">
    <property type="entry name" value="ANTI-SIGMA FACTOR ANTAGONIST TM_1081-RELATED-RELATED"/>
    <property type="match status" value="1"/>
</dbReference>
<dbReference type="EMBL" id="JAATEN010000006">
    <property type="protein sequence ID" value="NJQ00847.1"/>
    <property type="molecule type" value="Genomic_DNA"/>
</dbReference>
<name>A0ABX1BYS6_9ACTN</name>
<dbReference type="Gene3D" id="3.30.750.24">
    <property type="entry name" value="STAS domain"/>
    <property type="match status" value="1"/>
</dbReference>
<evidence type="ECO:0000313" key="5">
    <source>
        <dbReference type="Proteomes" id="UP000695264"/>
    </source>
</evidence>
<evidence type="ECO:0000259" key="3">
    <source>
        <dbReference type="PROSITE" id="PS50801"/>
    </source>
</evidence>
<gene>
    <name evidence="4" type="ORF">HCK00_09960</name>
</gene>
<proteinExistence type="inferred from homology"/>
<comment type="similarity">
    <text evidence="1 2">Belongs to the anti-sigma-factor antagonist family.</text>
</comment>
<dbReference type="SUPFAM" id="SSF52091">
    <property type="entry name" value="SpoIIaa-like"/>
    <property type="match status" value="1"/>
</dbReference>
<dbReference type="NCBIfam" id="TIGR00377">
    <property type="entry name" value="ant_ant_sig"/>
    <property type="match status" value="1"/>
</dbReference>
<dbReference type="PROSITE" id="PS50801">
    <property type="entry name" value="STAS"/>
    <property type="match status" value="1"/>
</dbReference>